<dbReference type="EMBL" id="GBRH01232256">
    <property type="protein sequence ID" value="JAD65639.1"/>
    <property type="molecule type" value="Transcribed_RNA"/>
</dbReference>
<sequence length="93" mass="9829">MPPAAATTPRLLSVVRCPQIPTSTPPVMATAPPCAHPHSIAKDPAPRSVVAIWSCFIPRDLASGDPVLLDWSGQRWWRAGTLISPISSPVPTG</sequence>
<organism evidence="1">
    <name type="scientific">Arundo donax</name>
    <name type="common">Giant reed</name>
    <name type="synonym">Donax arundinaceus</name>
    <dbReference type="NCBI Taxonomy" id="35708"/>
    <lineage>
        <taxon>Eukaryota</taxon>
        <taxon>Viridiplantae</taxon>
        <taxon>Streptophyta</taxon>
        <taxon>Embryophyta</taxon>
        <taxon>Tracheophyta</taxon>
        <taxon>Spermatophyta</taxon>
        <taxon>Magnoliopsida</taxon>
        <taxon>Liliopsida</taxon>
        <taxon>Poales</taxon>
        <taxon>Poaceae</taxon>
        <taxon>PACMAD clade</taxon>
        <taxon>Arundinoideae</taxon>
        <taxon>Arundineae</taxon>
        <taxon>Arundo</taxon>
    </lineage>
</organism>
<reference evidence="1" key="1">
    <citation type="submission" date="2014-09" db="EMBL/GenBank/DDBJ databases">
        <authorList>
            <person name="Magalhaes I.L.F."/>
            <person name="Oliveira U."/>
            <person name="Santos F.R."/>
            <person name="Vidigal T.H.D.A."/>
            <person name="Brescovit A.D."/>
            <person name="Santos A.J."/>
        </authorList>
    </citation>
    <scope>NUCLEOTIDE SEQUENCE</scope>
    <source>
        <tissue evidence="1">Shoot tissue taken approximately 20 cm above the soil surface</tissue>
    </source>
</reference>
<accession>A0A0A9BP04</accession>
<proteinExistence type="predicted"/>
<dbReference type="AlphaFoldDB" id="A0A0A9BP04"/>
<evidence type="ECO:0000313" key="1">
    <source>
        <dbReference type="EMBL" id="JAD65639.1"/>
    </source>
</evidence>
<name>A0A0A9BP04_ARUDO</name>
<reference evidence="1" key="2">
    <citation type="journal article" date="2015" name="Data Brief">
        <title>Shoot transcriptome of the giant reed, Arundo donax.</title>
        <authorList>
            <person name="Barrero R.A."/>
            <person name="Guerrero F.D."/>
            <person name="Moolhuijzen P."/>
            <person name="Goolsby J.A."/>
            <person name="Tidwell J."/>
            <person name="Bellgard S.E."/>
            <person name="Bellgard M.I."/>
        </authorList>
    </citation>
    <scope>NUCLEOTIDE SEQUENCE</scope>
    <source>
        <tissue evidence="1">Shoot tissue taken approximately 20 cm above the soil surface</tissue>
    </source>
</reference>
<protein>
    <submittedName>
        <fullName evidence="1">Uncharacterized protein</fullName>
    </submittedName>
</protein>